<dbReference type="AlphaFoldDB" id="A0AAW2U4H2"/>
<feature type="compositionally biased region" description="Polar residues" evidence="1">
    <location>
        <begin position="45"/>
        <end position="56"/>
    </location>
</feature>
<feature type="compositionally biased region" description="Basic and acidic residues" evidence="1">
    <location>
        <begin position="190"/>
        <end position="218"/>
    </location>
</feature>
<protein>
    <submittedName>
        <fullName evidence="2">Uncharacterized protein</fullName>
    </submittedName>
</protein>
<dbReference type="PANTHER" id="PTHR33240:SF8">
    <property type="entry name" value="OS03G0439900 PROTEIN"/>
    <property type="match status" value="1"/>
</dbReference>
<name>A0AAW2U4H2_9LAMI</name>
<gene>
    <name evidence="2" type="ORF">Slati_3732000</name>
</gene>
<comment type="caution">
    <text evidence="2">The sequence shown here is derived from an EMBL/GenBank/DDBJ whole genome shotgun (WGS) entry which is preliminary data.</text>
</comment>
<evidence type="ECO:0000256" key="1">
    <source>
        <dbReference type="SAM" id="MobiDB-lite"/>
    </source>
</evidence>
<proteinExistence type="predicted"/>
<evidence type="ECO:0000313" key="2">
    <source>
        <dbReference type="EMBL" id="KAL0411423.1"/>
    </source>
</evidence>
<feature type="region of interest" description="Disordered" evidence="1">
    <location>
        <begin position="1"/>
        <end position="25"/>
    </location>
</feature>
<organism evidence="2">
    <name type="scientific">Sesamum latifolium</name>
    <dbReference type="NCBI Taxonomy" id="2727402"/>
    <lineage>
        <taxon>Eukaryota</taxon>
        <taxon>Viridiplantae</taxon>
        <taxon>Streptophyta</taxon>
        <taxon>Embryophyta</taxon>
        <taxon>Tracheophyta</taxon>
        <taxon>Spermatophyta</taxon>
        <taxon>Magnoliopsida</taxon>
        <taxon>eudicotyledons</taxon>
        <taxon>Gunneridae</taxon>
        <taxon>Pentapetalae</taxon>
        <taxon>asterids</taxon>
        <taxon>lamiids</taxon>
        <taxon>Lamiales</taxon>
        <taxon>Pedaliaceae</taxon>
        <taxon>Sesamum</taxon>
    </lineage>
</organism>
<reference evidence="2" key="2">
    <citation type="journal article" date="2024" name="Plant">
        <title>Genomic evolution and insights into agronomic trait innovations of Sesamum species.</title>
        <authorList>
            <person name="Miao H."/>
            <person name="Wang L."/>
            <person name="Qu L."/>
            <person name="Liu H."/>
            <person name="Sun Y."/>
            <person name="Le M."/>
            <person name="Wang Q."/>
            <person name="Wei S."/>
            <person name="Zheng Y."/>
            <person name="Lin W."/>
            <person name="Duan Y."/>
            <person name="Cao H."/>
            <person name="Xiong S."/>
            <person name="Wang X."/>
            <person name="Wei L."/>
            <person name="Li C."/>
            <person name="Ma Q."/>
            <person name="Ju M."/>
            <person name="Zhao R."/>
            <person name="Li G."/>
            <person name="Mu C."/>
            <person name="Tian Q."/>
            <person name="Mei H."/>
            <person name="Zhang T."/>
            <person name="Gao T."/>
            <person name="Zhang H."/>
        </authorList>
    </citation>
    <scope>NUCLEOTIDE SEQUENCE</scope>
    <source>
        <strain evidence="2">KEN1</strain>
    </source>
</reference>
<sequence>MTNPSKGIDQGTYEENPSLLPASGLGDPTLGDFIMDTVDLAVRRSQTSGMGPSSQAERGGTPASHGTGEPTQGNQQDTSLLEFGIKETAGQTPTHTLQSLEREVMKLRQQVNKEILPTERGVPFGEHIMAEELPTHFRAPTHLPMYDGSADPAEHICNFENAALLHSGRKERKKGLHCQNLNTSTGYLKDYVDKEKKREQREGRSRKYNTRQEEDPQKKKYKKKGNLEEGTSTDNTPAKGIIHMIAGGPIDGDSRRARCAHACAAKTIMKIDDKVPAEALTIQFGLADTQGVHFPHNDTLVISATVANYTVKRIFVDSGSSMDILFLKVYRQMKLGDIPLEPVDTSLYGFTGEVVHPLDKSHSPSP</sequence>
<feature type="region of interest" description="Disordered" evidence="1">
    <location>
        <begin position="189"/>
        <end position="239"/>
    </location>
</feature>
<dbReference type="PANTHER" id="PTHR33240">
    <property type="entry name" value="OS08G0508500 PROTEIN"/>
    <property type="match status" value="1"/>
</dbReference>
<reference evidence="2" key="1">
    <citation type="submission" date="2020-06" db="EMBL/GenBank/DDBJ databases">
        <authorList>
            <person name="Li T."/>
            <person name="Hu X."/>
            <person name="Zhang T."/>
            <person name="Song X."/>
            <person name="Zhang H."/>
            <person name="Dai N."/>
            <person name="Sheng W."/>
            <person name="Hou X."/>
            <person name="Wei L."/>
        </authorList>
    </citation>
    <scope>NUCLEOTIDE SEQUENCE</scope>
    <source>
        <strain evidence="2">KEN1</strain>
        <tissue evidence="2">Leaf</tissue>
    </source>
</reference>
<dbReference type="EMBL" id="JACGWN010000013">
    <property type="protein sequence ID" value="KAL0411423.1"/>
    <property type="molecule type" value="Genomic_DNA"/>
</dbReference>
<feature type="region of interest" description="Disordered" evidence="1">
    <location>
        <begin position="45"/>
        <end position="76"/>
    </location>
</feature>
<accession>A0AAW2U4H2</accession>